<evidence type="ECO:0000313" key="2">
    <source>
        <dbReference type="EMBL" id="KGX83932.1"/>
    </source>
</evidence>
<sequence>MVARYMGHKDTQRIIDTYGHVLKELEEREKEKIRKVLDEFK</sequence>
<protein>
    <recommendedName>
        <fullName evidence="1">NPH3 domain-containing protein</fullName>
    </recommendedName>
</protein>
<dbReference type="Proteomes" id="UP000030401">
    <property type="component" value="Unassembled WGS sequence"/>
</dbReference>
<feature type="domain" description="NPH3" evidence="1">
    <location>
        <begin position="1"/>
        <end position="41"/>
    </location>
</feature>
<dbReference type="AlphaFoldDB" id="A0A0A5HJZ2"/>
<evidence type="ECO:0000313" key="3">
    <source>
        <dbReference type="Proteomes" id="UP000030401"/>
    </source>
</evidence>
<proteinExistence type="predicted"/>
<name>A0A0A5HJZ2_9BACI</name>
<accession>A0A0A5HJZ2</accession>
<organism evidence="2 3">
    <name type="scientific">Pontibacillus litoralis JSM 072002</name>
    <dbReference type="NCBI Taxonomy" id="1385512"/>
    <lineage>
        <taxon>Bacteria</taxon>
        <taxon>Bacillati</taxon>
        <taxon>Bacillota</taxon>
        <taxon>Bacilli</taxon>
        <taxon>Bacillales</taxon>
        <taxon>Bacillaceae</taxon>
        <taxon>Pontibacillus</taxon>
    </lineage>
</organism>
<gene>
    <name evidence="2" type="ORF">N784_15335</name>
</gene>
<reference evidence="2 3" key="1">
    <citation type="submission" date="2013-08" db="EMBL/GenBank/DDBJ databases">
        <authorList>
            <person name="Huang J."/>
            <person name="Wang G."/>
        </authorList>
    </citation>
    <scope>NUCLEOTIDE SEQUENCE [LARGE SCALE GENOMIC DNA]</scope>
    <source>
        <strain evidence="2 3">JSM 072002</strain>
    </source>
</reference>
<evidence type="ECO:0000259" key="1">
    <source>
        <dbReference type="PROSITE" id="PS51649"/>
    </source>
</evidence>
<dbReference type="InterPro" id="IPR027356">
    <property type="entry name" value="NPH3_dom"/>
</dbReference>
<dbReference type="PROSITE" id="PS51649">
    <property type="entry name" value="NPH3"/>
    <property type="match status" value="1"/>
</dbReference>
<keyword evidence="3" id="KW-1185">Reference proteome</keyword>
<comment type="caution">
    <text evidence="2">The sequence shown here is derived from an EMBL/GenBank/DDBJ whole genome shotgun (WGS) entry which is preliminary data.</text>
</comment>
<dbReference type="EMBL" id="AVPG01000059">
    <property type="protein sequence ID" value="KGX83932.1"/>
    <property type="molecule type" value="Genomic_DNA"/>
</dbReference>